<dbReference type="EMBL" id="JANPWB010000006">
    <property type="protein sequence ID" value="KAJ1181902.1"/>
    <property type="molecule type" value="Genomic_DNA"/>
</dbReference>
<evidence type="ECO:0000313" key="3">
    <source>
        <dbReference type="Proteomes" id="UP001066276"/>
    </source>
</evidence>
<evidence type="ECO:0000256" key="1">
    <source>
        <dbReference type="SAM" id="MobiDB-lite"/>
    </source>
</evidence>
<dbReference type="AlphaFoldDB" id="A0AAV7TZ14"/>
<name>A0AAV7TZ14_PLEWA</name>
<sequence length="68" mass="7746">MRARSQRARVKPSPSNKRGTRRTENKKRRSTYCMQLLGPGGNLPRSVVPEGMRNPDRDIEIRDLPEAG</sequence>
<protein>
    <submittedName>
        <fullName evidence="2">Uncharacterized protein</fullName>
    </submittedName>
</protein>
<feature type="compositionally biased region" description="Basic residues" evidence="1">
    <location>
        <begin position="18"/>
        <end position="30"/>
    </location>
</feature>
<dbReference type="Proteomes" id="UP001066276">
    <property type="component" value="Chromosome 3_2"/>
</dbReference>
<organism evidence="2 3">
    <name type="scientific">Pleurodeles waltl</name>
    <name type="common">Iberian ribbed newt</name>
    <dbReference type="NCBI Taxonomy" id="8319"/>
    <lineage>
        <taxon>Eukaryota</taxon>
        <taxon>Metazoa</taxon>
        <taxon>Chordata</taxon>
        <taxon>Craniata</taxon>
        <taxon>Vertebrata</taxon>
        <taxon>Euteleostomi</taxon>
        <taxon>Amphibia</taxon>
        <taxon>Batrachia</taxon>
        <taxon>Caudata</taxon>
        <taxon>Salamandroidea</taxon>
        <taxon>Salamandridae</taxon>
        <taxon>Pleurodelinae</taxon>
        <taxon>Pleurodeles</taxon>
    </lineage>
</organism>
<proteinExistence type="predicted"/>
<gene>
    <name evidence="2" type="ORF">NDU88_007101</name>
</gene>
<comment type="caution">
    <text evidence="2">The sequence shown here is derived from an EMBL/GenBank/DDBJ whole genome shotgun (WGS) entry which is preliminary data.</text>
</comment>
<feature type="compositionally biased region" description="Basic residues" evidence="1">
    <location>
        <begin position="1"/>
        <end position="10"/>
    </location>
</feature>
<feature type="compositionally biased region" description="Basic and acidic residues" evidence="1">
    <location>
        <begin position="53"/>
        <end position="68"/>
    </location>
</feature>
<accession>A0AAV7TZ14</accession>
<keyword evidence="3" id="KW-1185">Reference proteome</keyword>
<evidence type="ECO:0000313" key="2">
    <source>
        <dbReference type="EMBL" id="KAJ1181902.1"/>
    </source>
</evidence>
<reference evidence="2" key="1">
    <citation type="journal article" date="2022" name="bioRxiv">
        <title>Sequencing and chromosome-scale assembly of the giantPleurodeles waltlgenome.</title>
        <authorList>
            <person name="Brown T."/>
            <person name="Elewa A."/>
            <person name="Iarovenko S."/>
            <person name="Subramanian E."/>
            <person name="Araus A.J."/>
            <person name="Petzold A."/>
            <person name="Susuki M."/>
            <person name="Suzuki K.-i.T."/>
            <person name="Hayashi T."/>
            <person name="Toyoda A."/>
            <person name="Oliveira C."/>
            <person name="Osipova E."/>
            <person name="Leigh N.D."/>
            <person name="Simon A."/>
            <person name="Yun M.H."/>
        </authorList>
    </citation>
    <scope>NUCLEOTIDE SEQUENCE</scope>
    <source>
        <strain evidence="2">20211129_DDA</strain>
        <tissue evidence="2">Liver</tissue>
    </source>
</reference>
<feature type="region of interest" description="Disordered" evidence="1">
    <location>
        <begin position="1"/>
        <end position="68"/>
    </location>
</feature>